<sequence>MGVEGVRSGSRRLWWVLTAGIVVAAVAGGLIHRVVDGPGEPAIPRVPVAEGFPPVLPPSFEKPSPSATPAGPFSSIFRPAPSRRTNRPAAPVPSRTAADAAGLITAYSACSAPAGVTFTATFTEQAGYLHVFIDTDRNPATGFDVLEIEGGFGADYMIENDLLYQSTGTAWSWREVDGVRPYVSATGGTHRWLVGPAHGSGRVVFNASDGETSEERYTPVVTVAPC</sequence>
<evidence type="ECO:0000313" key="4">
    <source>
        <dbReference type="Proteomes" id="UP000239415"/>
    </source>
</evidence>
<dbReference type="OrthoDB" id="3311125at2"/>
<keyword evidence="4" id="KW-1185">Reference proteome</keyword>
<accession>A0A2T0KH46</accession>
<keyword evidence="2" id="KW-1133">Transmembrane helix</keyword>
<evidence type="ECO:0000256" key="1">
    <source>
        <dbReference type="SAM" id="MobiDB-lite"/>
    </source>
</evidence>
<name>A0A2T0KH46_9ACTN</name>
<keyword evidence="2" id="KW-0472">Membrane</keyword>
<evidence type="ECO:0000313" key="3">
    <source>
        <dbReference type="EMBL" id="PRX22557.1"/>
    </source>
</evidence>
<dbReference type="AlphaFoldDB" id="A0A2T0KH46"/>
<dbReference type="EMBL" id="PVMZ01000004">
    <property type="protein sequence ID" value="PRX22557.1"/>
    <property type="molecule type" value="Genomic_DNA"/>
</dbReference>
<reference evidence="3 4" key="1">
    <citation type="submission" date="2018-03" db="EMBL/GenBank/DDBJ databases">
        <title>Genomic Encyclopedia of Archaeal and Bacterial Type Strains, Phase II (KMG-II): from individual species to whole genera.</title>
        <authorList>
            <person name="Goeker M."/>
        </authorList>
    </citation>
    <scope>NUCLEOTIDE SEQUENCE [LARGE SCALE GENOMIC DNA]</scope>
    <source>
        <strain evidence="3 4">DSM 43146</strain>
    </source>
</reference>
<dbReference type="RefSeq" id="WP_106317316.1">
    <property type="nucleotide sequence ID" value="NZ_BOMO01000019.1"/>
</dbReference>
<dbReference type="Proteomes" id="UP000239415">
    <property type="component" value="Unassembled WGS sequence"/>
</dbReference>
<proteinExistence type="predicted"/>
<organism evidence="3 4">
    <name type="scientific">Actinoplanes italicus</name>
    <dbReference type="NCBI Taxonomy" id="113567"/>
    <lineage>
        <taxon>Bacteria</taxon>
        <taxon>Bacillati</taxon>
        <taxon>Actinomycetota</taxon>
        <taxon>Actinomycetes</taxon>
        <taxon>Micromonosporales</taxon>
        <taxon>Micromonosporaceae</taxon>
        <taxon>Actinoplanes</taxon>
    </lineage>
</organism>
<feature type="transmembrane region" description="Helical" evidence="2">
    <location>
        <begin position="12"/>
        <end position="31"/>
    </location>
</feature>
<feature type="region of interest" description="Disordered" evidence="1">
    <location>
        <begin position="57"/>
        <end position="94"/>
    </location>
</feature>
<gene>
    <name evidence="3" type="ORF">CLV67_10484</name>
</gene>
<evidence type="ECO:0000256" key="2">
    <source>
        <dbReference type="SAM" id="Phobius"/>
    </source>
</evidence>
<keyword evidence="2" id="KW-0812">Transmembrane</keyword>
<protein>
    <submittedName>
        <fullName evidence="3">Uncharacterized protein</fullName>
    </submittedName>
</protein>
<comment type="caution">
    <text evidence="3">The sequence shown here is derived from an EMBL/GenBank/DDBJ whole genome shotgun (WGS) entry which is preliminary data.</text>
</comment>